<dbReference type="PANTHER" id="PTHR30213:SF0">
    <property type="entry name" value="UPF0761 MEMBRANE PROTEIN YIHY"/>
    <property type="match status" value="1"/>
</dbReference>
<proteinExistence type="predicted"/>
<sequence>AGHTGSDTLALLRWPVLLLIVTALILVLYRTGPRPARGTRRCLPGGVLAALLWLGASGLFTLYAEAGTYNRLYGSLAGTIAFL</sequence>
<evidence type="ECO:0000313" key="8">
    <source>
        <dbReference type="Proteomes" id="UP000033551"/>
    </source>
</evidence>
<evidence type="ECO:0000256" key="3">
    <source>
        <dbReference type="ARBA" id="ARBA00022692"/>
    </source>
</evidence>
<evidence type="ECO:0000256" key="4">
    <source>
        <dbReference type="ARBA" id="ARBA00022989"/>
    </source>
</evidence>
<dbReference type="Proteomes" id="UP000033551">
    <property type="component" value="Unassembled WGS sequence"/>
</dbReference>
<organism evidence="7 8">
    <name type="scientific">Streptomyces katrae</name>
    <dbReference type="NCBI Taxonomy" id="68223"/>
    <lineage>
        <taxon>Bacteria</taxon>
        <taxon>Bacillati</taxon>
        <taxon>Actinomycetota</taxon>
        <taxon>Actinomycetes</taxon>
        <taxon>Kitasatosporales</taxon>
        <taxon>Streptomycetaceae</taxon>
        <taxon>Streptomyces</taxon>
    </lineage>
</organism>
<gene>
    <name evidence="7" type="ORF">VR44_27705</name>
</gene>
<dbReference type="RefSeq" id="WP_045950343.1">
    <property type="nucleotide sequence ID" value="NZ_JZWV01000841.1"/>
</dbReference>
<keyword evidence="2" id="KW-1003">Cell membrane</keyword>
<dbReference type="AlphaFoldDB" id="A0A0F4J3A8"/>
<dbReference type="GO" id="GO:0005886">
    <property type="term" value="C:plasma membrane"/>
    <property type="evidence" value="ECO:0007669"/>
    <property type="project" value="UniProtKB-SubCell"/>
</dbReference>
<reference evidence="7 8" key="1">
    <citation type="submission" date="2015-02" db="EMBL/GenBank/DDBJ databases">
        <authorList>
            <person name="Ju K.-S."/>
            <person name="Doroghazi J.R."/>
            <person name="Metcalf W."/>
        </authorList>
    </citation>
    <scope>NUCLEOTIDE SEQUENCE [LARGE SCALE GENOMIC DNA]</scope>
    <source>
        <strain evidence="7 8">NRRL ISP-5550</strain>
    </source>
</reference>
<dbReference type="Pfam" id="PF03631">
    <property type="entry name" value="Virul_fac_BrkB"/>
    <property type="match status" value="1"/>
</dbReference>
<keyword evidence="5 6" id="KW-0472">Membrane</keyword>
<feature type="transmembrane region" description="Helical" evidence="6">
    <location>
        <begin position="42"/>
        <end position="64"/>
    </location>
</feature>
<name>A0A0F4J3A8_9ACTN</name>
<keyword evidence="8" id="KW-1185">Reference proteome</keyword>
<feature type="non-terminal residue" evidence="7">
    <location>
        <position position="83"/>
    </location>
</feature>
<evidence type="ECO:0000256" key="2">
    <source>
        <dbReference type="ARBA" id="ARBA00022475"/>
    </source>
</evidence>
<keyword evidence="3 6" id="KW-0812">Transmembrane</keyword>
<evidence type="ECO:0000256" key="1">
    <source>
        <dbReference type="ARBA" id="ARBA00004651"/>
    </source>
</evidence>
<comment type="subcellular location">
    <subcellularLocation>
        <location evidence="1">Cell membrane</location>
        <topology evidence="1">Multi-pass membrane protein</topology>
    </subcellularLocation>
</comment>
<accession>A0A0F4J3A8</accession>
<evidence type="ECO:0000313" key="7">
    <source>
        <dbReference type="EMBL" id="KJY27391.1"/>
    </source>
</evidence>
<evidence type="ECO:0000256" key="6">
    <source>
        <dbReference type="SAM" id="Phobius"/>
    </source>
</evidence>
<dbReference type="PANTHER" id="PTHR30213">
    <property type="entry name" value="INNER MEMBRANE PROTEIN YHJD"/>
    <property type="match status" value="1"/>
</dbReference>
<feature type="transmembrane region" description="Helical" evidence="6">
    <location>
        <begin position="12"/>
        <end position="30"/>
    </location>
</feature>
<feature type="non-terminal residue" evidence="7">
    <location>
        <position position="1"/>
    </location>
</feature>
<keyword evidence="4 6" id="KW-1133">Transmembrane helix</keyword>
<protein>
    <submittedName>
        <fullName evidence="7">Ribonuclease BN</fullName>
    </submittedName>
</protein>
<dbReference type="InterPro" id="IPR017039">
    <property type="entry name" value="Virul_fac_BrkB"/>
</dbReference>
<comment type="caution">
    <text evidence="7">The sequence shown here is derived from an EMBL/GenBank/DDBJ whole genome shotgun (WGS) entry which is preliminary data.</text>
</comment>
<dbReference type="EMBL" id="JZWV01000841">
    <property type="protein sequence ID" value="KJY27391.1"/>
    <property type="molecule type" value="Genomic_DNA"/>
</dbReference>
<evidence type="ECO:0000256" key="5">
    <source>
        <dbReference type="ARBA" id="ARBA00023136"/>
    </source>
</evidence>